<dbReference type="InterPro" id="IPR011990">
    <property type="entry name" value="TPR-like_helical_dom_sf"/>
</dbReference>
<dbReference type="Gene3D" id="1.25.40.10">
    <property type="entry name" value="Tetratricopeptide repeat domain"/>
    <property type="match status" value="1"/>
</dbReference>
<dbReference type="RefSeq" id="WP_170020862.1">
    <property type="nucleotide sequence ID" value="NZ_JABCSC020000001.1"/>
</dbReference>
<dbReference type="Proteomes" id="UP000778523">
    <property type="component" value="Unassembled WGS sequence"/>
</dbReference>
<dbReference type="SUPFAM" id="SSF53756">
    <property type="entry name" value="UDP-Glycosyltransferase/glycogen phosphorylase"/>
    <property type="match status" value="1"/>
</dbReference>
<dbReference type="InterPro" id="IPR052943">
    <property type="entry name" value="TMTC_O-mannosyl-trnsfr"/>
</dbReference>
<evidence type="ECO:0000256" key="1">
    <source>
        <dbReference type="PROSITE-ProRule" id="PRU00339"/>
    </source>
</evidence>
<protein>
    <submittedName>
        <fullName evidence="2">Glycosyltransferase family protein</fullName>
    </submittedName>
</protein>
<reference evidence="2 3" key="1">
    <citation type="submission" date="2020-06" db="EMBL/GenBank/DDBJ databases">
        <title>Draft genome of Uliginosibacterium sp. IMCC34675.</title>
        <authorList>
            <person name="Song J."/>
        </authorList>
    </citation>
    <scope>NUCLEOTIDE SEQUENCE [LARGE SCALE GENOMIC DNA]</scope>
    <source>
        <strain evidence="2 3">IMCC34675</strain>
    </source>
</reference>
<sequence>MNHASGALLAPPADALFNEGVALMMAGTRTQAEGCFRRAISLQPEFSQAWVNLGLLLDQGGEATEAEHCYRHALELGERSPQLFLNYGALLAARQDFEAAIATYREGISSDPHTPALWSNLGALLVSLRRDAEAEACLYTALEHSPDYPSARYNLGYLLLRQGNFDEGLSYFEARDWYAGLENVLGDTLGIRRWQGEALTGKSILITCEAGHGDMIQFGRYARLLKARGAARVELLCHPGLQRLFTTLVGIDQVLPLDHPVHLANWDFWCPPLSLPRYCGTNARSIPAVTPYLHPDAADKARWQRVLPSGGLRIGLVWRGNPKFENDRERSLPHLLHLAPLWSVPGVSFVSLQKGTGEDEAHTVQAACPITPLGPQLRDFADTAAVIAGLDLVISVDTAVAHLAGALGKPCWVMLPHFNTDWRWQLERDDSPWYPGMRLFRQPSHGDWRSVVDALVVALQALPQRPSR</sequence>
<organism evidence="2 3">
    <name type="scientific">Uliginosibacterium aquaticum</name>
    <dbReference type="NCBI Taxonomy" id="2731212"/>
    <lineage>
        <taxon>Bacteria</taxon>
        <taxon>Pseudomonadati</taxon>
        <taxon>Pseudomonadota</taxon>
        <taxon>Betaproteobacteria</taxon>
        <taxon>Rhodocyclales</taxon>
        <taxon>Zoogloeaceae</taxon>
        <taxon>Uliginosibacterium</taxon>
    </lineage>
</organism>
<evidence type="ECO:0000313" key="3">
    <source>
        <dbReference type="Proteomes" id="UP000778523"/>
    </source>
</evidence>
<dbReference type="InterPro" id="IPR002201">
    <property type="entry name" value="Glyco_trans_9"/>
</dbReference>
<dbReference type="PANTHER" id="PTHR44809">
    <property type="match status" value="1"/>
</dbReference>
<accession>A0ABX2ICR0</accession>
<feature type="repeat" description="TPR" evidence="1">
    <location>
        <begin position="13"/>
        <end position="46"/>
    </location>
</feature>
<dbReference type="Pfam" id="PF13432">
    <property type="entry name" value="TPR_16"/>
    <property type="match status" value="2"/>
</dbReference>
<dbReference type="SUPFAM" id="SSF48452">
    <property type="entry name" value="TPR-like"/>
    <property type="match status" value="1"/>
</dbReference>
<dbReference type="Pfam" id="PF01075">
    <property type="entry name" value="Glyco_transf_9"/>
    <property type="match status" value="1"/>
</dbReference>
<dbReference type="SMART" id="SM00028">
    <property type="entry name" value="TPR"/>
    <property type="match status" value="5"/>
</dbReference>
<dbReference type="EMBL" id="JABCSC020000001">
    <property type="protein sequence ID" value="NSL54335.1"/>
    <property type="molecule type" value="Genomic_DNA"/>
</dbReference>
<keyword evidence="3" id="KW-1185">Reference proteome</keyword>
<evidence type="ECO:0000313" key="2">
    <source>
        <dbReference type="EMBL" id="NSL54335.1"/>
    </source>
</evidence>
<dbReference type="Gene3D" id="3.40.50.2000">
    <property type="entry name" value="Glycogen Phosphorylase B"/>
    <property type="match status" value="1"/>
</dbReference>
<keyword evidence="1" id="KW-0802">TPR repeat</keyword>
<proteinExistence type="predicted"/>
<comment type="caution">
    <text evidence="2">The sequence shown here is derived from an EMBL/GenBank/DDBJ whole genome shotgun (WGS) entry which is preliminary data.</text>
</comment>
<name>A0ABX2ICR0_9RHOO</name>
<feature type="repeat" description="TPR" evidence="1">
    <location>
        <begin position="47"/>
        <end position="80"/>
    </location>
</feature>
<dbReference type="PANTHER" id="PTHR44809:SF1">
    <property type="entry name" value="PROTEIN O-MANNOSYL-TRANSFERASE TMTC1"/>
    <property type="match status" value="1"/>
</dbReference>
<dbReference type="PROSITE" id="PS50005">
    <property type="entry name" value="TPR"/>
    <property type="match status" value="3"/>
</dbReference>
<dbReference type="InterPro" id="IPR019734">
    <property type="entry name" value="TPR_rpt"/>
</dbReference>
<gene>
    <name evidence="2" type="ORF">HJ583_004790</name>
</gene>
<feature type="repeat" description="TPR" evidence="1">
    <location>
        <begin position="81"/>
        <end position="114"/>
    </location>
</feature>
<dbReference type="Pfam" id="PF13181">
    <property type="entry name" value="TPR_8"/>
    <property type="match status" value="1"/>
</dbReference>